<dbReference type="AlphaFoldDB" id="A0A453AX06"/>
<sequence>PGSVISVLCYGIACSSTSLRLGRGGRYRGEDGTGKRRPCSDQRISLVTTSTYALVRANNPRPQSSDVCLANQYKIPPGDGSEAILHSRGTRSRRRRRRLPVSLAGHEVSRGGSSILRQAKDCLPPRPRSPARHRPRTQTQAKAGARAFLAPSRRSRLTASNARGRAEAHAAPRP</sequence>
<name>A0A453AX06_AEGTS</name>
<feature type="region of interest" description="Disordered" evidence="1">
    <location>
        <begin position="105"/>
        <end position="174"/>
    </location>
</feature>
<protein>
    <submittedName>
        <fullName evidence="2">Uncharacterized protein</fullName>
    </submittedName>
</protein>
<proteinExistence type="predicted"/>
<dbReference type="EnsemblPlants" id="AET2Gv20287500.1">
    <property type="protein sequence ID" value="AET2Gv20287500.1"/>
    <property type="gene ID" value="AET2Gv20287500"/>
</dbReference>
<reference evidence="3" key="1">
    <citation type="journal article" date="2014" name="Science">
        <title>Ancient hybridizations among the ancestral genomes of bread wheat.</title>
        <authorList>
            <consortium name="International Wheat Genome Sequencing Consortium,"/>
            <person name="Marcussen T."/>
            <person name="Sandve S.R."/>
            <person name="Heier L."/>
            <person name="Spannagl M."/>
            <person name="Pfeifer M."/>
            <person name="Jakobsen K.S."/>
            <person name="Wulff B.B."/>
            <person name="Steuernagel B."/>
            <person name="Mayer K.F."/>
            <person name="Olsen O.A."/>
        </authorList>
    </citation>
    <scope>NUCLEOTIDE SEQUENCE [LARGE SCALE GENOMIC DNA]</scope>
    <source>
        <strain evidence="3">cv. AL8/78</strain>
    </source>
</reference>
<evidence type="ECO:0000256" key="1">
    <source>
        <dbReference type="SAM" id="MobiDB-lite"/>
    </source>
</evidence>
<dbReference type="Proteomes" id="UP000015105">
    <property type="component" value="Chromosome 2D"/>
</dbReference>
<feature type="compositionally biased region" description="Basic and acidic residues" evidence="1">
    <location>
        <begin position="164"/>
        <end position="174"/>
    </location>
</feature>
<organism evidence="2 3">
    <name type="scientific">Aegilops tauschii subsp. strangulata</name>
    <name type="common">Goatgrass</name>
    <dbReference type="NCBI Taxonomy" id="200361"/>
    <lineage>
        <taxon>Eukaryota</taxon>
        <taxon>Viridiplantae</taxon>
        <taxon>Streptophyta</taxon>
        <taxon>Embryophyta</taxon>
        <taxon>Tracheophyta</taxon>
        <taxon>Spermatophyta</taxon>
        <taxon>Magnoliopsida</taxon>
        <taxon>Liliopsida</taxon>
        <taxon>Poales</taxon>
        <taxon>Poaceae</taxon>
        <taxon>BOP clade</taxon>
        <taxon>Pooideae</taxon>
        <taxon>Triticodae</taxon>
        <taxon>Triticeae</taxon>
        <taxon>Triticinae</taxon>
        <taxon>Aegilops</taxon>
    </lineage>
</organism>
<accession>A0A453AX06</accession>
<reference evidence="2" key="4">
    <citation type="submission" date="2019-03" db="UniProtKB">
        <authorList>
            <consortium name="EnsemblPlants"/>
        </authorList>
    </citation>
    <scope>IDENTIFICATION</scope>
</reference>
<evidence type="ECO:0000313" key="2">
    <source>
        <dbReference type="EnsemblPlants" id="AET2Gv20287500.1"/>
    </source>
</evidence>
<reference evidence="3" key="2">
    <citation type="journal article" date="2017" name="Nat. Plants">
        <title>The Aegilops tauschii genome reveals multiple impacts of transposons.</title>
        <authorList>
            <person name="Zhao G."/>
            <person name="Zou C."/>
            <person name="Li K."/>
            <person name="Wang K."/>
            <person name="Li T."/>
            <person name="Gao L."/>
            <person name="Zhang X."/>
            <person name="Wang H."/>
            <person name="Yang Z."/>
            <person name="Liu X."/>
            <person name="Jiang W."/>
            <person name="Mao L."/>
            <person name="Kong X."/>
            <person name="Jiao Y."/>
            <person name="Jia J."/>
        </authorList>
    </citation>
    <scope>NUCLEOTIDE SEQUENCE [LARGE SCALE GENOMIC DNA]</scope>
    <source>
        <strain evidence="3">cv. AL8/78</strain>
    </source>
</reference>
<keyword evidence="3" id="KW-1185">Reference proteome</keyword>
<reference evidence="2" key="3">
    <citation type="journal article" date="2017" name="Nature">
        <title>Genome sequence of the progenitor of the wheat D genome Aegilops tauschii.</title>
        <authorList>
            <person name="Luo M.C."/>
            <person name="Gu Y.Q."/>
            <person name="Puiu D."/>
            <person name="Wang H."/>
            <person name="Twardziok S.O."/>
            <person name="Deal K.R."/>
            <person name="Huo N."/>
            <person name="Zhu T."/>
            <person name="Wang L."/>
            <person name="Wang Y."/>
            <person name="McGuire P.E."/>
            <person name="Liu S."/>
            <person name="Long H."/>
            <person name="Ramasamy R.K."/>
            <person name="Rodriguez J.C."/>
            <person name="Van S.L."/>
            <person name="Yuan L."/>
            <person name="Wang Z."/>
            <person name="Xia Z."/>
            <person name="Xiao L."/>
            <person name="Anderson O.D."/>
            <person name="Ouyang S."/>
            <person name="Liang Y."/>
            <person name="Zimin A.V."/>
            <person name="Pertea G."/>
            <person name="Qi P."/>
            <person name="Bennetzen J.L."/>
            <person name="Dai X."/>
            <person name="Dawson M.W."/>
            <person name="Muller H.G."/>
            <person name="Kugler K."/>
            <person name="Rivarola-Duarte L."/>
            <person name="Spannagl M."/>
            <person name="Mayer K.F.X."/>
            <person name="Lu F.H."/>
            <person name="Bevan M.W."/>
            <person name="Leroy P."/>
            <person name="Li P."/>
            <person name="You F.M."/>
            <person name="Sun Q."/>
            <person name="Liu Z."/>
            <person name="Lyons E."/>
            <person name="Wicker T."/>
            <person name="Salzberg S.L."/>
            <person name="Devos K.M."/>
            <person name="Dvorak J."/>
        </authorList>
    </citation>
    <scope>NUCLEOTIDE SEQUENCE [LARGE SCALE GENOMIC DNA]</scope>
    <source>
        <strain evidence="2">cv. AL8/78</strain>
    </source>
</reference>
<reference evidence="2" key="5">
    <citation type="journal article" date="2021" name="G3 (Bethesda)">
        <title>Aegilops tauschii genome assembly Aet v5.0 features greater sequence contiguity and improved annotation.</title>
        <authorList>
            <person name="Wang L."/>
            <person name="Zhu T."/>
            <person name="Rodriguez J.C."/>
            <person name="Deal K.R."/>
            <person name="Dubcovsky J."/>
            <person name="McGuire P.E."/>
            <person name="Lux T."/>
            <person name="Spannagl M."/>
            <person name="Mayer K.F.X."/>
            <person name="Baldrich P."/>
            <person name="Meyers B.C."/>
            <person name="Huo N."/>
            <person name="Gu Y.Q."/>
            <person name="Zhou H."/>
            <person name="Devos K.M."/>
            <person name="Bennetzen J.L."/>
            <person name="Unver T."/>
            <person name="Budak H."/>
            <person name="Gulick P.J."/>
            <person name="Galiba G."/>
            <person name="Kalapos B."/>
            <person name="Nelson D.R."/>
            <person name="Li P."/>
            <person name="You F.M."/>
            <person name="Luo M.C."/>
            <person name="Dvorak J."/>
        </authorList>
    </citation>
    <scope>NUCLEOTIDE SEQUENCE [LARGE SCALE GENOMIC DNA]</scope>
    <source>
        <strain evidence="2">cv. AL8/78</strain>
    </source>
</reference>
<dbReference type="Gramene" id="AET2Gv20287500.1">
    <property type="protein sequence ID" value="AET2Gv20287500.1"/>
    <property type="gene ID" value="AET2Gv20287500"/>
</dbReference>
<evidence type="ECO:0000313" key="3">
    <source>
        <dbReference type="Proteomes" id="UP000015105"/>
    </source>
</evidence>